<dbReference type="EMBL" id="NBNE01008008">
    <property type="protein sequence ID" value="OWY99971.1"/>
    <property type="molecule type" value="Genomic_DNA"/>
</dbReference>
<sequence>MMVRTWRLVERKQQKKVSKQKLDPVAQLPTAFKAIASSLGAHSAAEDQLRALTSALQQQHQDTRRFQEIQLQILRGLLAQRQNGGVIHCIVINC</sequence>
<organism evidence="1 2">
    <name type="scientific">Phytophthora megakarya</name>
    <dbReference type="NCBI Taxonomy" id="4795"/>
    <lineage>
        <taxon>Eukaryota</taxon>
        <taxon>Sar</taxon>
        <taxon>Stramenopiles</taxon>
        <taxon>Oomycota</taxon>
        <taxon>Peronosporomycetes</taxon>
        <taxon>Peronosporales</taxon>
        <taxon>Peronosporaceae</taxon>
        <taxon>Phytophthora</taxon>
    </lineage>
</organism>
<dbReference type="OrthoDB" id="123396at2759"/>
<accession>A0A225V3R8</accession>
<proteinExistence type="predicted"/>
<dbReference type="Proteomes" id="UP000198211">
    <property type="component" value="Unassembled WGS sequence"/>
</dbReference>
<keyword evidence="2" id="KW-1185">Reference proteome</keyword>
<evidence type="ECO:0000313" key="2">
    <source>
        <dbReference type="Proteomes" id="UP000198211"/>
    </source>
</evidence>
<gene>
    <name evidence="1" type="ORF">PHMEG_00028940</name>
</gene>
<comment type="caution">
    <text evidence="1">The sequence shown here is derived from an EMBL/GenBank/DDBJ whole genome shotgun (WGS) entry which is preliminary data.</text>
</comment>
<name>A0A225V3R8_9STRA</name>
<reference evidence="2" key="1">
    <citation type="submission" date="2017-03" db="EMBL/GenBank/DDBJ databases">
        <title>Phytopthora megakarya and P. palmivora, two closely related causual agents of cacao black pod achieved similar genome size and gene model numbers by different mechanisms.</title>
        <authorList>
            <person name="Ali S."/>
            <person name="Shao J."/>
            <person name="Larry D.J."/>
            <person name="Kronmiller B."/>
            <person name="Shen D."/>
            <person name="Strem M.D."/>
            <person name="Melnick R.L."/>
            <person name="Guiltinan M.J."/>
            <person name="Tyler B.M."/>
            <person name="Meinhardt L.W."/>
            <person name="Bailey B.A."/>
        </authorList>
    </citation>
    <scope>NUCLEOTIDE SEQUENCE [LARGE SCALE GENOMIC DNA]</scope>
    <source>
        <strain evidence="2">zdho120</strain>
    </source>
</reference>
<evidence type="ECO:0000313" key="1">
    <source>
        <dbReference type="EMBL" id="OWY99971.1"/>
    </source>
</evidence>
<dbReference type="AlphaFoldDB" id="A0A225V3R8"/>
<protein>
    <submittedName>
        <fullName evidence="1">Uncharacterized protein</fullName>
    </submittedName>
</protein>